<evidence type="ECO:0000259" key="1">
    <source>
        <dbReference type="Pfam" id="PF00117"/>
    </source>
</evidence>
<organism evidence="2 3">
    <name type="scientific">Mucilaginibacter ginsenosidivorans</name>
    <dbReference type="NCBI Taxonomy" id="398053"/>
    <lineage>
        <taxon>Bacteria</taxon>
        <taxon>Pseudomonadati</taxon>
        <taxon>Bacteroidota</taxon>
        <taxon>Sphingobacteriia</taxon>
        <taxon>Sphingobacteriales</taxon>
        <taxon>Sphingobacteriaceae</taxon>
        <taxon>Mucilaginibacter</taxon>
    </lineage>
</organism>
<sequence length="279" mass="32316">MTDKPEVKVAILDLYDGIANEGMRGFQDILKRYREKHQLNLSYGIFDVRKKCEVPEYDDYDIYIVSGGPGSPIDSEGSEWEKKYFNLVDKLEDHNLSNTTQKKHAFFVCHSFQLMCRKYRLGDINLRRSPSFGVLPVHMTKAGTREPVFEGLSDPFYSVDSRSWQVINPDEKRFVELGMQLLAIEKERPHVDLPRAMMAIRLNEYFISTQFHPEADAAGMKNWLGKEEKKTEVVTEHGLDKYTEMLERLDDPDKIMHTQNTIIPNFLDQAVMSLQESLA</sequence>
<protein>
    <submittedName>
        <fullName evidence="2">GMP synthase</fullName>
    </submittedName>
</protein>
<dbReference type="Proteomes" id="UP000321479">
    <property type="component" value="Chromosome"/>
</dbReference>
<feature type="domain" description="Glutamine amidotransferase" evidence="1">
    <location>
        <begin position="43"/>
        <end position="217"/>
    </location>
</feature>
<dbReference type="PROSITE" id="PS51273">
    <property type="entry name" value="GATASE_TYPE_1"/>
    <property type="match status" value="1"/>
</dbReference>
<accession>A0A5B8UQJ1</accession>
<name>A0A5B8UQJ1_9SPHI</name>
<dbReference type="KEGG" id="mgin:FRZ54_00670"/>
<dbReference type="InterPro" id="IPR017926">
    <property type="entry name" value="GATASE"/>
</dbReference>
<dbReference type="OrthoDB" id="639921at2"/>
<dbReference type="RefSeq" id="WP_147029731.1">
    <property type="nucleotide sequence ID" value="NZ_CP042436.1"/>
</dbReference>
<dbReference type="Pfam" id="PF00117">
    <property type="entry name" value="GATase"/>
    <property type="match status" value="1"/>
</dbReference>
<dbReference type="Gene3D" id="3.40.50.880">
    <property type="match status" value="1"/>
</dbReference>
<keyword evidence="3" id="KW-1185">Reference proteome</keyword>
<evidence type="ECO:0000313" key="2">
    <source>
        <dbReference type="EMBL" id="QEC61152.1"/>
    </source>
</evidence>
<evidence type="ECO:0000313" key="3">
    <source>
        <dbReference type="Proteomes" id="UP000321479"/>
    </source>
</evidence>
<proteinExistence type="predicted"/>
<dbReference type="SUPFAM" id="SSF52317">
    <property type="entry name" value="Class I glutamine amidotransferase-like"/>
    <property type="match status" value="1"/>
</dbReference>
<dbReference type="EMBL" id="CP042436">
    <property type="protein sequence ID" value="QEC61152.1"/>
    <property type="molecule type" value="Genomic_DNA"/>
</dbReference>
<dbReference type="AlphaFoldDB" id="A0A5B8UQJ1"/>
<reference evidence="2 3" key="1">
    <citation type="journal article" date="2017" name="Curr. Microbiol.">
        <title>Mucilaginibacter ginsenosidivorans sp. nov., Isolated from Soil of Ginseng Field.</title>
        <authorList>
            <person name="Kim M.M."/>
            <person name="Siddiqi M.Z."/>
            <person name="Im W.T."/>
        </authorList>
    </citation>
    <scope>NUCLEOTIDE SEQUENCE [LARGE SCALE GENOMIC DNA]</scope>
    <source>
        <strain evidence="2 3">Gsoil 3017</strain>
    </source>
</reference>
<dbReference type="InterPro" id="IPR029062">
    <property type="entry name" value="Class_I_gatase-like"/>
</dbReference>
<gene>
    <name evidence="2" type="ORF">FRZ54_00670</name>
</gene>